<dbReference type="Pfam" id="PF13193">
    <property type="entry name" value="AMP-binding_C"/>
    <property type="match status" value="1"/>
</dbReference>
<feature type="domain" description="AMP-binding enzyme C-terminal" evidence="3">
    <location>
        <begin position="441"/>
        <end position="516"/>
    </location>
</feature>
<gene>
    <name evidence="4" type="ORF">GCM10007935_28270</name>
</gene>
<dbReference type="InterPro" id="IPR000873">
    <property type="entry name" value="AMP-dep_synth/lig_dom"/>
</dbReference>
<sequence length="525" mass="57341">MSPIPSLPADGFGGVPAPWPKIAMGQWFTERARRDGGRQALTFEGRTWTYAEMLADIDRLAGALRAGGIEPGTRVGYLGFNHPMFFVALFACSKIGAIFVPLNFRLAGPEFEYIINDAGVHTLLVDTDHIAVIDSVRDRLHCQRYLCAHGQPADPARWPGAAEAMAAATPVSEAHQPHQDDVAVIMYTSGTTGRPKGAMLTVGNFWWNHVNELVMLDMRPDDVLLTFAPVFHIGALNVLTLTNFLKGAHMVLHRGFDPGLALRDIAAYRVTTIFAVPAMLLFISQHPDFASADTSTVRTVMCGGAPCPEPLLHLLDQRGILVQQGYGLTETAAMATALSSEWATAKIGSVGVSPLLTDVCIMTADGQKVTEPHARGEVCVRGMNVTRGYWNQPEATRNAIDTEHWFRTGDVGYFDEQGFYYICDRVKDMIITGGENVYPAEVESVLFGHPAVAEVAVIGVPDAQWGEAVVAVVALKPGSQLTLDDLRDFATERLARYKVPKQMRLVDALPRNPTGKVLKYKLRET</sequence>
<keyword evidence="4" id="KW-0436">Ligase</keyword>
<organism evidence="4 5">
    <name type="scientific">Hydrogenophaga electricum</name>
    <dbReference type="NCBI Taxonomy" id="1230953"/>
    <lineage>
        <taxon>Bacteria</taxon>
        <taxon>Pseudomonadati</taxon>
        <taxon>Pseudomonadota</taxon>
        <taxon>Betaproteobacteria</taxon>
        <taxon>Burkholderiales</taxon>
        <taxon>Comamonadaceae</taxon>
        <taxon>Hydrogenophaga</taxon>
    </lineage>
</organism>
<protein>
    <submittedName>
        <fullName evidence="4">Acid--CoA ligase</fullName>
    </submittedName>
</protein>
<dbReference type="GO" id="GO:0016874">
    <property type="term" value="F:ligase activity"/>
    <property type="evidence" value="ECO:0007669"/>
    <property type="project" value="UniProtKB-KW"/>
</dbReference>
<evidence type="ECO:0000259" key="3">
    <source>
        <dbReference type="Pfam" id="PF13193"/>
    </source>
</evidence>
<dbReference type="PROSITE" id="PS00455">
    <property type="entry name" value="AMP_BINDING"/>
    <property type="match status" value="1"/>
</dbReference>
<dbReference type="InterPro" id="IPR045851">
    <property type="entry name" value="AMP-bd_C_sf"/>
</dbReference>
<dbReference type="NCBIfam" id="NF004837">
    <property type="entry name" value="PRK06187.1"/>
    <property type="match status" value="1"/>
</dbReference>
<feature type="transmembrane region" description="Helical" evidence="1">
    <location>
        <begin position="265"/>
        <end position="283"/>
    </location>
</feature>
<keyword evidence="5" id="KW-1185">Reference proteome</keyword>
<proteinExistence type="predicted"/>
<feature type="domain" description="AMP-dependent synthetase/ligase" evidence="2">
    <location>
        <begin position="28"/>
        <end position="390"/>
    </location>
</feature>
<accession>A0ABQ6C4Z8</accession>
<dbReference type="PANTHER" id="PTHR43767:SF1">
    <property type="entry name" value="NONRIBOSOMAL PEPTIDE SYNTHASE PES1 (EUROFUNG)-RELATED"/>
    <property type="match status" value="1"/>
</dbReference>
<reference evidence="5" key="1">
    <citation type="journal article" date="2019" name="Int. J. Syst. Evol. Microbiol.">
        <title>The Global Catalogue of Microorganisms (GCM) 10K type strain sequencing project: providing services to taxonomists for standard genome sequencing and annotation.</title>
        <authorList>
            <consortium name="The Broad Institute Genomics Platform"/>
            <consortium name="The Broad Institute Genome Sequencing Center for Infectious Disease"/>
            <person name="Wu L."/>
            <person name="Ma J."/>
        </authorList>
    </citation>
    <scope>NUCLEOTIDE SEQUENCE [LARGE SCALE GENOMIC DNA]</scope>
    <source>
        <strain evidence="5">NBRC 109341</strain>
    </source>
</reference>
<evidence type="ECO:0000313" key="4">
    <source>
        <dbReference type="EMBL" id="GLS15392.1"/>
    </source>
</evidence>
<dbReference type="InterPro" id="IPR042099">
    <property type="entry name" value="ANL_N_sf"/>
</dbReference>
<keyword evidence="1" id="KW-0472">Membrane</keyword>
<keyword evidence="1" id="KW-1133">Transmembrane helix</keyword>
<dbReference type="EMBL" id="BSPB01000024">
    <property type="protein sequence ID" value="GLS15392.1"/>
    <property type="molecule type" value="Genomic_DNA"/>
</dbReference>
<dbReference type="InterPro" id="IPR050237">
    <property type="entry name" value="ATP-dep_AMP-bd_enzyme"/>
</dbReference>
<dbReference type="Proteomes" id="UP001156903">
    <property type="component" value="Unassembled WGS sequence"/>
</dbReference>
<comment type="caution">
    <text evidence="4">The sequence shown here is derived from an EMBL/GenBank/DDBJ whole genome shotgun (WGS) entry which is preliminary data.</text>
</comment>
<dbReference type="PRINTS" id="PR00154">
    <property type="entry name" value="AMPBINDING"/>
</dbReference>
<dbReference type="RefSeq" id="WP_284308311.1">
    <property type="nucleotide sequence ID" value="NZ_BSPB01000024.1"/>
</dbReference>
<dbReference type="Gene3D" id="3.30.300.30">
    <property type="match status" value="1"/>
</dbReference>
<evidence type="ECO:0000313" key="5">
    <source>
        <dbReference type="Proteomes" id="UP001156903"/>
    </source>
</evidence>
<dbReference type="Gene3D" id="3.40.50.12780">
    <property type="entry name" value="N-terminal domain of ligase-like"/>
    <property type="match status" value="1"/>
</dbReference>
<dbReference type="PANTHER" id="PTHR43767">
    <property type="entry name" value="LONG-CHAIN-FATTY-ACID--COA LIGASE"/>
    <property type="match status" value="1"/>
</dbReference>
<dbReference type="InterPro" id="IPR020845">
    <property type="entry name" value="AMP-binding_CS"/>
</dbReference>
<evidence type="ECO:0000256" key="1">
    <source>
        <dbReference type="SAM" id="Phobius"/>
    </source>
</evidence>
<dbReference type="Pfam" id="PF00501">
    <property type="entry name" value="AMP-binding"/>
    <property type="match status" value="1"/>
</dbReference>
<name>A0ABQ6C4Z8_9BURK</name>
<dbReference type="CDD" id="cd17631">
    <property type="entry name" value="FACL_FadD13-like"/>
    <property type="match status" value="1"/>
</dbReference>
<dbReference type="InterPro" id="IPR020459">
    <property type="entry name" value="AMP-binding"/>
</dbReference>
<dbReference type="SUPFAM" id="SSF56801">
    <property type="entry name" value="Acetyl-CoA synthetase-like"/>
    <property type="match status" value="1"/>
</dbReference>
<feature type="transmembrane region" description="Helical" evidence="1">
    <location>
        <begin position="223"/>
        <end position="245"/>
    </location>
</feature>
<feature type="transmembrane region" description="Helical" evidence="1">
    <location>
        <begin position="84"/>
        <end position="104"/>
    </location>
</feature>
<dbReference type="InterPro" id="IPR025110">
    <property type="entry name" value="AMP-bd_C"/>
</dbReference>
<keyword evidence="1" id="KW-0812">Transmembrane</keyword>
<evidence type="ECO:0000259" key="2">
    <source>
        <dbReference type="Pfam" id="PF00501"/>
    </source>
</evidence>